<evidence type="ECO:0000256" key="1">
    <source>
        <dbReference type="SAM" id="MobiDB-lite"/>
    </source>
</evidence>
<dbReference type="InterPro" id="IPR031578">
    <property type="entry name" value="TipE"/>
</dbReference>
<keyword evidence="2" id="KW-0472">Membrane</keyword>
<organism evidence="3 4">
    <name type="scientific">Agrilus planipennis</name>
    <name type="common">Emerald ash borer</name>
    <name type="synonym">Agrilus marcopoli</name>
    <dbReference type="NCBI Taxonomy" id="224129"/>
    <lineage>
        <taxon>Eukaryota</taxon>
        <taxon>Metazoa</taxon>
        <taxon>Ecdysozoa</taxon>
        <taxon>Arthropoda</taxon>
        <taxon>Hexapoda</taxon>
        <taxon>Insecta</taxon>
        <taxon>Pterygota</taxon>
        <taxon>Neoptera</taxon>
        <taxon>Endopterygota</taxon>
        <taxon>Coleoptera</taxon>
        <taxon>Polyphaga</taxon>
        <taxon>Elateriformia</taxon>
        <taxon>Buprestoidea</taxon>
        <taxon>Buprestidae</taxon>
        <taxon>Agrilinae</taxon>
        <taxon>Agrilus</taxon>
    </lineage>
</organism>
<keyword evidence="2" id="KW-0812">Transmembrane</keyword>
<name>A0A1W4WKP0_AGRPL</name>
<dbReference type="PROSITE" id="PS51257">
    <property type="entry name" value="PROKAR_LIPOPROTEIN"/>
    <property type="match status" value="1"/>
</dbReference>
<dbReference type="CTD" id="38501"/>
<dbReference type="GeneID" id="108733789"/>
<protein>
    <submittedName>
        <fullName evidence="4">Uncharacterized protein LOC108733789 isoform X1</fullName>
    </submittedName>
</protein>
<evidence type="ECO:0000313" key="3">
    <source>
        <dbReference type="Proteomes" id="UP000192223"/>
    </source>
</evidence>
<accession>A0A1W4WKP0</accession>
<sequence length="469" mass="53340">MGRRNKNNQPRLIPAQDKRICGSICFCQLVVVISCVSFIYLTVAIYIPAYRAFHSDLELTPVMCQTINTSMLNNCSWASCGEWCLTKTSGFCPQIHVTTRQNGTIVQLQNCDKTTEFSCPNVKTQSLKKYNCNNGSECNSLTGFFNCSLGHCEYWSSAYHCHYNADGAVIDSDKDNTKLNGFFECKNSRCTKVRREFSCDRYCSRINTISGNIYISVDDSVHVAKCQKLIAFTAANGNEEGSVVEPTLVWSYHPKDIIMMSCNSIEKYGDSLNLTDCINGTMFIWDDIPKPSINFSTFWKLQDNYRQLLDAPQQFLPLQSTLMIYPTSHLYINLEGCVNTLKGECREFLRTHGRDGRNRTAPSRFPCYYNKNNSRIVVARHDLRKTERELIIAISVPSAFFVLSFISLCTIMYLVKVDDDTKMRCKYCKTNSEIDINELHARENNCLMPTDNELPQEGISANSPRPIES</sequence>
<evidence type="ECO:0000256" key="2">
    <source>
        <dbReference type="SAM" id="Phobius"/>
    </source>
</evidence>
<feature type="transmembrane region" description="Helical" evidence="2">
    <location>
        <begin position="20"/>
        <end position="47"/>
    </location>
</feature>
<feature type="region of interest" description="Disordered" evidence="1">
    <location>
        <begin position="449"/>
        <end position="469"/>
    </location>
</feature>
<dbReference type="GO" id="GO:0005886">
    <property type="term" value="C:plasma membrane"/>
    <property type="evidence" value="ECO:0007669"/>
    <property type="project" value="TreeGrafter"/>
</dbReference>
<dbReference type="InParanoid" id="A0A1W4WKP0"/>
<reference evidence="4" key="1">
    <citation type="submission" date="2025-08" db="UniProtKB">
        <authorList>
            <consortium name="RefSeq"/>
        </authorList>
    </citation>
    <scope>IDENTIFICATION</scope>
    <source>
        <tissue evidence="4">Entire body</tissue>
    </source>
</reference>
<keyword evidence="2" id="KW-1133">Transmembrane helix</keyword>
<dbReference type="Proteomes" id="UP000192223">
    <property type="component" value="Unplaced"/>
</dbReference>
<proteinExistence type="predicted"/>
<feature type="transmembrane region" description="Helical" evidence="2">
    <location>
        <begin position="390"/>
        <end position="415"/>
    </location>
</feature>
<dbReference type="AlphaFoldDB" id="A0A1W4WKP0"/>
<keyword evidence="3" id="KW-1185">Reference proteome</keyword>
<dbReference type="GO" id="GO:0017080">
    <property type="term" value="F:sodium channel regulator activity"/>
    <property type="evidence" value="ECO:0007669"/>
    <property type="project" value="TreeGrafter"/>
</dbReference>
<gene>
    <name evidence="4" type="primary">LOC108733789</name>
</gene>
<dbReference type="KEGG" id="apln:108733789"/>
<dbReference type="GO" id="GO:0002028">
    <property type="term" value="P:regulation of sodium ion transport"/>
    <property type="evidence" value="ECO:0007669"/>
    <property type="project" value="TreeGrafter"/>
</dbReference>
<dbReference type="STRING" id="224129.A0A1W4WKP0"/>
<dbReference type="PANTHER" id="PTHR12335">
    <property type="entry name" value="TIPE PROTEIN TEMPERATURE-INDUCED PARALYTIC E"/>
    <property type="match status" value="1"/>
</dbReference>
<dbReference type="RefSeq" id="XP_018320600.1">
    <property type="nucleotide sequence ID" value="XM_018465098.1"/>
</dbReference>
<dbReference type="OrthoDB" id="6349518at2759"/>
<dbReference type="PANTHER" id="PTHR12335:SF3">
    <property type="entry name" value="IP11896P"/>
    <property type="match status" value="1"/>
</dbReference>
<dbReference type="FunCoup" id="A0A1W4WKP0">
    <property type="interactions" value="30"/>
</dbReference>
<dbReference type="Pfam" id="PF16972">
    <property type="entry name" value="TipE"/>
    <property type="match status" value="1"/>
</dbReference>
<evidence type="ECO:0000313" key="4">
    <source>
        <dbReference type="RefSeq" id="XP_018320600.1"/>
    </source>
</evidence>